<evidence type="ECO:0000313" key="3">
    <source>
        <dbReference type="Proteomes" id="UP000789572"/>
    </source>
</evidence>
<evidence type="ECO:0000256" key="1">
    <source>
        <dbReference type="SAM" id="MobiDB-lite"/>
    </source>
</evidence>
<comment type="caution">
    <text evidence="2">The sequence shown here is derived from an EMBL/GenBank/DDBJ whole genome shotgun (WGS) entry which is preliminary data.</text>
</comment>
<feature type="compositionally biased region" description="Basic residues" evidence="1">
    <location>
        <begin position="137"/>
        <end position="150"/>
    </location>
</feature>
<dbReference type="OrthoDB" id="10555148at2759"/>
<gene>
    <name evidence="2" type="ORF">POCULU_LOCUS7905</name>
</gene>
<feature type="compositionally biased region" description="Low complexity" evidence="1">
    <location>
        <begin position="203"/>
        <end position="220"/>
    </location>
</feature>
<protein>
    <submittedName>
        <fullName evidence="2">5041_t:CDS:1</fullName>
    </submittedName>
</protein>
<sequence length="346" mass="38006">MPKLRIKFTQRPNGPLPTSSNSPITRNQGTKRIQSLESINAAQQSISAAQASNSPEEMKSLIEAASASLAAMTTDNITAPSPIPPSNSTAPLSNSIPSSVMEIQLSLFPAISFNYPTRDFSLPESILPKDVEESKRKASRRPARQRKASAKAREAAEPYLLKRGNRNNRGEFLHRRGKGRSRGRHNDGFGRRMISSSGSNQTRASSGRSGRGRGFSVSAGQKSGLRRNRRKNAGQKKQTDYIPLHLRKGTSKPIVPTQEQIKKFPLVQQSTLADYDYAPSDMIETPLLRAVSSSRPVVRPAKLKISDIINGFVQRVREDQDMKFCRETALSALLAAASEAYAEVVH</sequence>
<proteinExistence type="predicted"/>
<feature type="compositionally biased region" description="Low complexity" evidence="1">
    <location>
        <begin position="38"/>
        <end position="54"/>
    </location>
</feature>
<name>A0A9N9CT30_9GLOM</name>
<dbReference type="Proteomes" id="UP000789572">
    <property type="component" value="Unassembled WGS sequence"/>
</dbReference>
<keyword evidence="3" id="KW-1185">Reference proteome</keyword>
<evidence type="ECO:0000313" key="2">
    <source>
        <dbReference type="EMBL" id="CAG8610124.1"/>
    </source>
</evidence>
<dbReference type="AlphaFoldDB" id="A0A9N9CT30"/>
<dbReference type="EMBL" id="CAJVPJ010001998">
    <property type="protein sequence ID" value="CAG8610124.1"/>
    <property type="molecule type" value="Genomic_DNA"/>
</dbReference>
<feature type="compositionally biased region" description="Basic residues" evidence="1">
    <location>
        <begin position="224"/>
        <end position="234"/>
    </location>
</feature>
<feature type="compositionally biased region" description="Polar residues" evidence="1">
    <location>
        <begin position="10"/>
        <end position="37"/>
    </location>
</feature>
<accession>A0A9N9CT30</accession>
<reference evidence="2" key="1">
    <citation type="submission" date="2021-06" db="EMBL/GenBank/DDBJ databases">
        <authorList>
            <person name="Kallberg Y."/>
            <person name="Tangrot J."/>
            <person name="Rosling A."/>
        </authorList>
    </citation>
    <scope>NUCLEOTIDE SEQUENCE</scope>
    <source>
        <strain evidence="2">IA702</strain>
    </source>
</reference>
<organism evidence="2 3">
    <name type="scientific">Paraglomus occultum</name>
    <dbReference type="NCBI Taxonomy" id="144539"/>
    <lineage>
        <taxon>Eukaryota</taxon>
        <taxon>Fungi</taxon>
        <taxon>Fungi incertae sedis</taxon>
        <taxon>Mucoromycota</taxon>
        <taxon>Glomeromycotina</taxon>
        <taxon>Glomeromycetes</taxon>
        <taxon>Paraglomerales</taxon>
        <taxon>Paraglomeraceae</taxon>
        <taxon>Paraglomus</taxon>
    </lineage>
</organism>
<feature type="region of interest" description="Disordered" evidence="1">
    <location>
        <begin position="131"/>
        <end position="241"/>
    </location>
</feature>
<feature type="region of interest" description="Disordered" evidence="1">
    <location>
        <begin position="1"/>
        <end position="60"/>
    </location>
</feature>